<evidence type="ECO:0000259" key="1">
    <source>
        <dbReference type="SMART" id="SM00530"/>
    </source>
</evidence>
<dbReference type="EMBL" id="HG322949">
    <property type="protein sequence ID" value="CDG85649.1"/>
    <property type="molecule type" value="Genomic_DNA"/>
</dbReference>
<evidence type="ECO:0000313" key="2">
    <source>
        <dbReference type="EMBL" id="CDG85649.1"/>
    </source>
</evidence>
<dbReference type="CDD" id="cd00093">
    <property type="entry name" value="HTH_XRE"/>
    <property type="match status" value="1"/>
</dbReference>
<dbReference type="STRING" id="1349767.GJA_5051"/>
<name>W0VA03_9BURK</name>
<dbReference type="InterPro" id="IPR001387">
    <property type="entry name" value="Cro/C1-type_HTH"/>
</dbReference>
<dbReference type="SMART" id="SM00530">
    <property type="entry name" value="HTH_XRE"/>
    <property type="match status" value="1"/>
</dbReference>
<dbReference type="GO" id="GO:0003677">
    <property type="term" value="F:DNA binding"/>
    <property type="evidence" value="ECO:0007669"/>
    <property type="project" value="InterPro"/>
</dbReference>
<dbReference type="PATRIC" id="fig|1349767.4.peg.1662"/>
<dbReference type="AlphaFoldDB" id="W0VA03"/>
<dbReference type="Gene3D" id="1.10.260.40">
    <property type="entry name" value="lambda repressor-like DNA-binding domains"/>
    <property type="match status" value="1"/>
</dbReference>
<dbReference type="Proteomes" id="UP000027604">
    <property type="component" value="Chromosome I"/>
</dbReference>
<reference evidence="2 3" key="1">
    <citation type="journal article" date="2015" name="Genome Announc.">
        <title>Genome Sequence of Mushroom Soft-Rot Pathogen Janthinobacterium agaricidamnosum.</title>
        <authorList>
            <person name="Graupner K."/>
            <person name="Lackner G."/>
            <person name="Hertweck C."/>
        </authorList>
    </citation>
    <scope>NUCLEOTIDE SEQUENCE [LARGE SCALE GENOMIC DNA]</scope>
    <source>
        <strain evidence="3">NBRC 102515 / DSM 9628</strain>
    </source>
</reference>
<dbReference type="RefSeq" id="WP_051781273.1">
    <property type="nucleotide sequence ID" value="NZ_BCTH01000044.1"/>
</dbReference>
<dbReference type="HOGENOM" id="CLU_090969_1_0_4"/>
<proteinExistence type="predicted"/>
<dbReference type="InterPro" id="IPR010982">
    <property type="entry name" value="Lambda_DNA-bd_dom_sf"/>
</dbReference>
<keyword evidence="3" id="KW-1185">Reference proteome</keyword>
<dbReference type="eggNOG" id="COG3655">
    <property type="taxonomic scope" value="Bacteria"/>
</dbReference>
<feature type="domain" description="HTH cro/C1-type" evidence="1">
    <location>
        <begin position="10"/>
        <end position="64"/>
    </location>
</feature>
<gene>
    <name evidence="2" type="ORF">GJA_5051</name>
</gene>
<sequence>MSSPELIVRVLRTELRAAGVTYKTLAERIGMSESSIKRMFGQKDMSLSRLAQICKAGGIAMEDVLRGAADVTPHADTLTLVQEKSLLANPRLLLMAICCLGHWNLEQVLETYSLTEAECIGCLAELDRLGLIELKPLNRYSLRVSNTFHWLADGPVQQYFRDHVVADYFSGHFDGPGETLMCIPARLCLPSAQELVQKIRQLAEELARLHQGDRRLMPAERDGFTLMLGFRSWEFAAFTALRRQPPPAQGQPHLHTGPRNK</sequence>
<dbReference type="KEGG" id="jag:GJA_5051"/>
<protein>
    <submittedName>
        <fullName evidence="2">Transcriptional regulator, XRE family</fullName>
    </submittedName>
</protein>
<organism evidence="2 3">
    <name type="scientific">Janthinobacterium agaricidamnosum NBRC 102515 = DSM 9628</name>
    <dbReference type="NCBI Taxonomy" id="1349767"/>
    <lineage>
        <taxon>Bacteria</taxon>
        <taxon>Pseudomonadati</taxon>
        <taxon>Pseudomonadota</taxon>
        <taxon>Betaproteobacteria</taxon>
        <taxon>Burkholderiales</taxon>
        <taxon>Oxalobacteraceae</taxon>
        <taxon>Janthinobacterium</taxon>
    </lineage>
</organism>
<evidence type="ECO:0000313" key="3">
    <source>
        <dbReference type="Proteomes" id="UP000027604"/>
    </source>
</evidence>
<dbReference type="Pfam" id="PF13443">
    <property type="entry name" value="HTH_26"/>
    <property type="match status" value="1"/>
</dbReference>
<accession>W0VA03</accession>
<dbReference type="SUPFAM" id="SSF47413">
    <property type="entry name" value="lambda repressor-like DNA-binding domains"/>
    <property type="match status" value="1"/>
</dbReference>